<keyword evidence="2" id="KW-1133">Transmembrane helix</keyword>
<feature type="compositionally biased region" description="Low complexity" evidence="1">
    <location>
        <begin position="394"/>
        <end position="403"/>
    </location>
</feature>
<evidence type="ECO:0000256" key="2">
    <source>
        <dbReference type="SAM" id="Phobius"/>
    </source>
</evidence>
<dbReference type="EMBL" id="JARIHO010000017">
    <property type="protein sequence ID" value="KAJ7348509.1"/>
    <property type="molecule type" value="Genomic_DNA"/>
</dbReference>
<dbReference type="InterPro" id="IPR045340">
    <property type="entry name" value="DUF6533"/>
</dbReference>
<feature type="compositionally biased region" description="Pro residues" evidence="1">
    <location>
        <begin position="303"/>
        <end position="312"/>
    </location>
</feature>
<feature type="compositionally biased region" description="Polar residues" evidence="1">
    <location>
        <begin position="348"/>
        <end position="360"/>
    </location>
</feature>
<feature type="transmembrane region" description="Helical" evidence="2">
    <location>
        <begin position="241"/>
        <end position="259"/>
    </location>
</feature>
<feature type="transmembrane region" description="Helical" evidence="2">
    <location>
        <begin position="99"/>
        <end position="118"/>
    </location>
</feature>
<proteinExistence type="predicted"/>
<accession>A0AAD7ET57</accession>
<keyword evidence="5" id="KW-1185">Reference proteome</keyword>
<evidence type="ECO:0000313" key="5">
    <source>
        <dbReference type="Proteomes" id="UP001218218"/>
    </source>
</evidence>
<sequence length="436" mass="46672">MSTPHPTPFVSGVQDAKSNPFAGADAHLAFAATTSVAFAIIVWEYVTVLPEELRLYRRSVWTTIPPYSFLALRYGGILATLPVLFFSTAENIHCQAAASLTQAGLVLVVTSSGIIFAFRTSLLWSDNWNVRGALSGLVVVVTMCWIAVATQYQAAVVPTPLFGSICRVLATAPWLPLGNAVFTAFLIIALILTLLKIQSHRPRDSPVGYLIYRANLLYLFGTMLTAATAFVIQTISPPSSALVLCTGPLTTVFLVAFGTRAFRNMTLAAALDTDRTPGLPMSDSPKSSSSSFSDTSEMRFAPHPVPHPPPTRSLPRIVTRSRSIGTPRSPITGPTRPHLRTADPTRPRTGNSSRPHTAGSTAPADPFGIGPFPSPPNSYATESVLSASLLSSSVHSTSPLRPSQPDQYYTDQPLPGSASYSSRSPLSDSLHQPRAL</sequence>
<feature type="transmembrane region" description="Helical" evidence="2">
    <location>
        <begin position="174"/>
        <end position="195"/>
    </location>
</feature>
<keyword evidence="2" id="KW-0812">Transmembrane</keyword>
<gene>
    <name evidence="4" type="ORF">DFH08DRAFT_1079941</name>
</gene>
<feature type="compositionally biased region" description="Low complexity" evidence="1">
    <location>
        <begin position="282"/>
        <end position="295"/>
    </location>
</feature>
<evidence type="ECO:0000259" key="3">
    <source>
        <dbReference type="Pfam" id="PF20151"/>
    </source>
</evidence>
<feature type="transmembrane region" description="Helical" evidence="2">
    <location>
        <begin position="26"/>
        <end position="46"/>
    </location>
</feature>
<feature type="transmembrane region" description="Helical" evidence="2">
    <location>
        <begin position="67"/>
        <end position="87"/>
    </location>
</feature>
<dbReference type="AlphaFoldDB" id="A0AAD7ET57"/>
<feature type="transmembrane region" description="Helical" evidence="2">
    <location>
        <begin position="130"/>
        <end position="154"/>
    </location>
</feature>
<feature type="region of interest" description="Disordered" evidence="1">
    <location>
        <begin position="273"/>
        <end position="375"/>
    </location>
</feature>
<feature type="region of interest" description="Disordered" evidence="1">
    <location>
        <begin position="394"/>
        <end position="436"/>
    </location>
</feature>
<reference evidence="4" key="1">
    <citation type="submission" date="2023-03" db="EMBL/GenBank/DDBJ databases">
        <title>Massive genome expansion in bonnet fungi (Mycena s.s.) driven by repeated elements and novel gene families across ecological guilds.</title>
        <authorList>
            <consortium name="Lawrence Berkeley National Laboratory"/>
            <person name="Harder C.B."/>
            <person name="Miyauchi S."/>
            <person name="Viragh M."/>
            <person name="Kuo A."/>
            <person name="Thoen E."/>
            <person name="Andreopoulos B."/>
            <person name="Lu D."/>
            <person name="Skrede I."/>
            <person name="Drula E."/>
            <person name="Henrissat B."/>
            <person name="Morin E."/>
            <person name="Kohler A."/>
            <person name="Barry K."/>
            <person name="LaButti K."/>
            <person name="Morin E."/>
            <person name="Salamov A."/>
            <person name="Lipzen A."/>
            <person name="Mereny Z."/>
            <person name="Hegedus B."/>
            <person name="Baldrian P."/>
            <person name="Stursova M."/>
            <person name="Weitz H."/>
            <person name="Taylor A."/>
            <person name="Grigoriev I.V."/>
            <person name="Nagy L.G."/>
            <person name="Martin F."/>
            <person name="Kauserud H."/>
        </authorList>
    </citation>
    <scope>NUCLEOTIDE SEQUENCE</scope>
    <source>
        <strain evidence="4">CBHHK002</strain>
    </source>
</reference>
<dbReference type="Pfam" id="PF20151">
    <property type="entry name" value="DUF6533"/>
    <property type="match status" value="1"/>
</dbReference>
<evidence type="ECO:0000256" key="1">
    <source>
        <dbReference type="SAM" id="MobiDB-lite"/>
    </source>
</evidence>
<name>A0AAD7ET57_9AGAR</name>
<feature type="domain" description="DUF6533" evidence="3">
    <location>
        <begin position="36"/>
        <end position="78"/>
    </location>
</feature>
<feature type="compositionally biased region" description="Low complexity" evidence="1">
    <location>
        <begin position="413"/>
        <end position="430"/>
    </location>
</feature>
<protein>
    <recommendedName>
        <fullName evidence="3">DUF6533 domain-containing protein</fullName>
    </recommendedName>
</protein>
<evidence type="ECO:0000313" key="4">
    <source>
        <dbReference type="EMBL" id="KAJ7348509.1"/>
    </source>
</evidence>
<dbReference type="Proteomes" id="UP001218218">
    <property type="component" value="Unassembled WGS sequence"/>
</dbReference>
<feature type="transmembrane region" description="Helical" evidence="2">
    <location>
        <begin position="216"/>
        <end position="235"/>
    </location>
</feature>
<organism evidence="4 5">
    <name type="scientific">Mycena albidolilacea</name>
    <dbReference type="NCBI Taxonomy" id="1033008"/>
    <lineage>
        <taxon>Eukaryota</taxon>
        <taxon>Fungi</taxon>
        <taxon>Dikarya</taxon>
        <taxon>Basidiomycota</taxon>
        <taxon>Agaricomycotina</taxon>
        <taxon>Agaricomycetes</taxon>
        <taxon>Agaricomycetidae</taxon>
        <taxon>Agaricales</taxon>
        <taxon>Marasmiineae</taxon>
        <taxon>Mycenaceae</taxon>
        <taxon>Mycena</taxon>
    </lineage>
</organism>
<comment type="caution">
    <text evidence="4">The sequence shown here is derived from an EMBL/GenBank/DDBJ whole genome shotgun (WGS) entry which is preliminary data.</text>
</comment>
<keyword evidence="2" id="KW-0472">Membrane</keyword>